<feature type="region of interest" description="Disordered" evidence="1">
    <location>
        <begin position="1"/>
        <end position="21"/>
    </location>
</feature>
<dbReference type="EMBL" id="JAIWYP010000004">
    <property type="protein sequence ID" value="KAH3837376.1"/>
    <property type="molecule type" value="Genomic_DNA"/>
</dbReference>
<gene>
    <name evidence="2" type="ORF">DPMN_110763</name>
</gene>
<evidence type="ECO:0000313" key="2">
    <source>
        <dbReference type="EMBL" id="KAH3837376.1"/>
    </source>
</evidence>
<evidence type="ECO:0000313" key="3">
    <source>
        <dbReference type="Proteomes" id="UP000828390"/>
    </source>
</evidence>
<feature type="compositionally biased region" description="Basic and acidic residues" evidence="1">
    <location>
        <begin position="1"/>
        <end position="10"/>
    </location>
</feature>
<proteinExistence type="predicted"/>
<accession>A0A9D4QN74</accession>
<comment type="caution">
    <text evidence="2">The sequence shown here is derived from an EMBL/GenBank/DDBJ whole genome shotgun (WGS) entry which is preliminary data.</text>
</comment>
<name>A0A9D4QN74_DREPO</name>
<reference evidence="2" key="2">
    <citation type="submission" date="2020-11" db="EMBL/GenBank/DDBJ databases">
        <authorList>
            <person name="McCartney M.A."/>
            <person name="Auch B."/>
            <person name="Kono T."/>
            <person name="Mallez S."/>
            <person name="Becker A."/>
            <person name="Gohl D.M."/>
            <person name="Silverstein K.A.T."/>
            <person name="Koren S."/>
            <person name="Bechman K.B."/>
            <person name="Herman A."/>
            <person name="Abrahante J.E."/>
            <person name="Garbe J."/>
        </authorList>
    </citation>
    <scope>NUCLEOTIDE SEQUENCE</scope>
    <source>
        <strain evidence="2">Duluth1</strain>
        <tissue evidence="2">Whole animal</tissue>
    </source>
</reference>
<keyword evidence="3" id="KW-1185">Reference proteome</keyword>
<reference evidence="2" key="1">
    <citation type="journal article" date="2019" name="bioRxiv">
        <title>The Genome of the Zebra Mussel, Dreissena polymorpha: A Resource for Invasive Species Research.</title>
        <authorList>
            <person name="McCartney M.A."/>
            <person name="Auch B."/>
            <person name="Kono T."/>
            <person name="Mallez S."/>
            <person name="Zhang Y."/>
            <person name="Obille A."/>
            <person name="Becker A."/>
            <person name="Abrahante J.E."/>
            <person name="Garbe J."/>
            <person name="Badalamenti J.P."/>
            <person name="Herman A."/>
            <person name="Mangelson H."/>
            <person name="Liachko I."/>
            <person name="Sullivan S."/>
            <person name="Sone E.D."/>
            <person name="Koren S."/>
            <person name="Silverstein K.A.T."/>
            <person name="Beckman K.B."/>
            <person name="Gohl D.M."/>
        </authorList>
    </citation>
    <scope>NUCLEOTIDE SEQUENCE</scope>
    <source>
        <strain evidence="2">Duluth1</strain>
        <tissue evidence="2">Whole animal</tissue>
    </source>
</reference>
<dbReference type="Proteomes" id="UP000828390">
    <property type="component" value="Unassembled WGS sequence"/>
</dbReference>
<dbReference type="AlphaFoldDB" id="A0A9D4QN74"/>
<evidence type="ECO:0000256" key="1">
    <source>
        <dbReference type="SAM" id="MobiDB-lite"/>
    </source>
</evidence>
<sequence length="152" mass="16576">MTISGHKSESSIRSYARTSADQKEKMARTLAEAISGKAGQFDRDHTGNTHVPAEHNTAVPSSSVGDIDVGNIDFLELTASQENCLVSAIHTVQDIQTVPTVAPGTSTIQQQGEPKLPIGTFNHSDRRELVQQSSYRAPVYYFNSFSMTINHN</sequence>
<protein>
    <submittedName>
        <fullName evidence="2">Uncharacterized protein</fullName>
    </submittedName>
</protein>
<dbReference type="OrthoDB" id="6122740at2759"/>
<organism evidence="2 3">
    <name type="scientific">Dreissena polymorpha</name>
    <name type="common">Zebra mussel</name>
    <name type="synonym">Mytilus polymorpha</name>
    <dbReference type="NCBI Taxonomy" id="45954"/>
    <lineage>
        <taxon>Eukaryota</taxon>
        <taxon>Metazoa</taxon>
        <taxon>Spiralia</taxon>
        <taxon>Lophotrochozoa</taxon>
        <taxon>Mollusca</taxon>
        <taxon>Bivalvia</taxon>
        <taxon>Autobranchia</taxon>
        <taxon>Heteroconchia</taxon>
        <taxon>Euheterodonta</taxon>
        <taxon>Imparidentia</taxon>
        <taxon>Neoheterodontei</taxon>
        <taxon>Myida</taxon>
        <taxon>Dreissenoidea</taxon>
        <taxon>Dreissenidae</taxon>
        <taxon>Dreissena</taxon>
    </lineage>
</organism>